<accession>A0A058ZIV8</accession>
<reference evidence="2 3" key="1">
    <citation type="submission" date="2013-04" db="EMBL/GenBank/DDBJ databases">
        <title>Shimia sp. 22II-S11-Z10 Genome Sequencing.</title>
        <authorList>
            <person name="Lai Q."/>
            <person name="Li G."/>
            <person name="Shao Z."/>
        </authorList>
    </citation>
    <scope>NUCLEOTIDE SEQUENCE [LARGE SCALE GENOMIC DNA]</scope>
    <source>
        <strain evidence="3">22II-S11-Z10</strain>
    </source>
</reference>
<keyword evidence="1" id="KW-1133">Transmembrane helix</keyword>
<evidence type="ECO:0000313" key="3">
    <source>
        <dbReference type="Proteomes" id="UP000024836"/>
    </source>
</evidence>
<organism evidence="2 3">
    <name type="scientific">Actibacterium atlanticum</name>
    <dbReference type="NCBI Taxonomy" id="1461693"/>
    <lineage>
        <taxon>Bacteria</taxon>
        <taxon>Pseudomonadati</taxon>
        <taxon>Pseudomonadota</taxon>
        <taxon>Alphaproteobacteria</taxon>
        <taxon>Rhodobacterales</taxon>
        <taxon>Roseobacteraceae</taxon>
        <taxon>Actibacterium</taxon>
    </lineage>
</organism>
<keyword evidence="1" id="KW-0812">Transmembrane</keyword>
<keyword evidence="3" id="KW-1185">Reference proteome</keyword>
<dbReference type="STRING" id="1461693.ATO10_11392"/>
<dbReference type="OrthoDB" id="7876207at2"/>
<proteinExistence type="predicted"/>
<keyword evidence="1" id="KW-0472">Membrane</keyword>
<gene>
    <name evidence="2" type="ORF">ATO10_11392</name>
</gene>
<sequence>MITSIRNACARFWAEEDANILAEGVMILPFIALFYVGIVDYFQTYAAKATNIRAAYTISDILSREDTSVNANYIDGLHTVFSYLTLDAGANPEIRVTVVYCEDNCGLEDTGRVLRMDWSYGVGKSALVEGQLSEFDDKIPVMSTGDRAILVETTVDYTPAFESVGLDDVTFENIIVTRPRWVPIMCFEGINCNS</sequence>
<evidence type="ECO:0008006" key="4">
    <source>
        <dbReference type="Google" id="ProtNLM"/>
    </source>
</evidence>
<feature type="transmembrane region" description="Helical" evidence="1">
    <location>
        <begin position="20"/>
        <end position="42"/>
    </location>
</feature>
<evidence type="ECO:0000313" key="2">
    <source>
        <dbReference type="EMBL" id="KCV81513.1"/>
    </source>
</evidence>
<dbReference type="AlphaFoldDB" id="A0A058ZIV8"/>
<dbReference type="eggNOG" id="COG4961">
    <property type="taxonomic scope" value="Bacteria"/>
</dbReference>
<comment type="caution">
    <text evidence="2">The sequence shown here is derived from an EMBL/GenBank/DDBJ whole genome shotgun (WGS) entry which is preliminary data.</text>
</comment>
<protein>
    <recommendedName>
        <fullName evidence="4">TadE-like protein</fullName>
    </recommendedName>
</protein>
<dbReference type="RefSeq" id="WP_035251605.1">
    <property type="nucleotide sequence ID" value="NZ_AQQY01000007.1"/>
</dbReference>
<dbReference type="EMBL" id="AQQY01000007">
    <property type="protein sequence ID" value="KCV81513.1"/>
    <property type="molecule type" value="Genomic_DNA"/>
</dbReference>
<dbReference type="Proteomes" id="UP000024836">
    <property type="component" value="Unassembled WGS sequence"/>
</dbReference>
<name>A0A058ZIV8_9RHOB</name>
<evidence type="ECO:0000256" key="1">
    <source>
        <dbReference type="SAM" id="Phobius"/>
    </source>
</evidence>